<comment type="caution">
    <text evidence="10">The sequence shown here is derived from an EMBL/GenBank/DDBJ whole genome shotgun (WGS) entry which is preliminary data.</text>
</comment>
<sequence>MSTTAPHLDAPEAQTAPSAPPHAPQSRRPKPVARVVLHVVLALSALTMILPFAWMILTSLKTPADLAQFPPSFLPEDWAWSNYSEALQAAPFATYFRNSMIISVGHTVITVVFGAMAGYALARVQFRGRELIFLAFVAMLMIPTYTKIVPQFLIVKFMPLFGGNDIFGQGGSGWLDSWWALIVPGGLSPFAIFLFRQFYLSLPKELEEAARLDGAGELAIWARVYTPLIKPAIATVSLLTFQDSWNNFLWPLLVTTRDDLRVIQVGLAVFQQEGTTQWAYLMAGTTLATVPMVLLFLFAQRYFIQGFTNAGIK</sequence>
<feature type="transmembrane region" description="Helical" evidence="7">
    <location>
        <begin position="100"/>
        <end position="121"/>
    </location>
</feature>
<protein>
    <submittedName>
        <fullName evidence="10">Multiple sugar transport system permease protein</fullName>
    </submittedName>
</protein>
<gene>
    <name evidence="10" type="ORF">BKA08_002153</name>
</gene>
<keyword evidence="10" id="KW-0762">Sugar transport</keyword>
<accession>A0A7Y9F1J2</accession>
<feature type="transmembrane region" description="Helical" evidence="7">
    <location>
        <begin position="278"/>
        <end position="299"/>
    </location>
</feature>
<dbReference type="InterPro" id="IPR000515">
    <property type="entry name" value="MetI-like"/>
</dbReference>
<evidence type="ECO:0000256" key="4">
    <source>
        <dbReference type="ARBA" id="ARBA00022692"/>
    </source>
</evidence>
<keyword evidence="2 7" id="KW-0813">Transport</keyword>
<dbReference type="EMBL" id="JACCBE010000001">
    <property type="protein sequence ID" value="NYD57915.1"/>
    <property type="molecule type" value="Genomic_DNA"/>
</dbReference>
<evidence type="ECO:0000256" key="3">
    <source>
        <dbReference type="ARBA" id="ARBA00022475"/>
    </source>
</evidence>
<feature type="transmembrane region" description="Helical" evidence="7">
    <location>
        <begin position="133"/>
        <end position="158"/>
    </location>
</feature>
<evidence type="ECO:0000313" key="10">
    <source>
        <dbReference type="EMBL" id="NYD57915.1"/>
    </source>
</evidence>
<feature type="region of interest" description="Disordered" evidence="8">
    <location>
        <begin position="1"/>
        <end position="28"/>
    </location>
</feature>
<dbReference type="Proteomes" id="UP000516957">
    <property type="component" value="Unassembled WGS sequence"/>
</dbReference>
<dbReference type="PANTHER" id="PTHR43744">
    <property type="entry name" value="ABC TRANSPORTER PERMEASE PROTEIN MG189-RELATED-RELATED"/>
    <property type="match status" value="1"/>
</dbReference>
<evidence type="ECO:0000256" key="7">
    <source>
        <dbReference type="RuleBase" id="RU363032"/>
    </source>
</evidence>
<comment type="subcellular location">
    <subcellularLocation>
        <location evidence="1 7">Cell membrane</location>
        <topology evidence="1 7">Multi-pass membrane protein</topology>
    </subcellularLocation>
</comment>
<reference evidence="10 11" key="1">
    <citation type="submission" date="2020-07" db="EMBL/GenBank/DDBJ databases">
        <title>Sequencing the genomes of 1000 actinobacteria strains.</title>
        <authorList>
            <person name="Klenk H.-P."/>
        </authorList>
    </citation>
    <scope>NUCLEOTIDE SEQUENCE [LARGE SCALE GENOMIC DNA]</scope>
    <source>
        <strain evidence="10 11">DSM 18965</strain>
    </source>
</reference>
<feature type="transmembrane region" description="Helical" evidence="7">
    <location>
        <begin position="35"/>
        <end position="57"/>
    </location>
</feature>
<dbReference type="Pfam" id="PF00528">
    <property type="entry name" value="BPD_transp_1"/>
    <property type="match status" value="1"/>
</dbReference>
<evidence type="ECO:0000256" key="5">
    <source>
        <dbReference type="ARBA" id="ARBA00022989"/>
    </source>
</evidence>
<evidence type="ECO:0000313" key="11">
    <source>
        <dbReference type="Proteomes" id="UP000516957"/>
    </source>
</evidence>
<feature type="transmembrane region" description="Helical" evidence="7">
    <location>
        <begin position="220"/>
        <end position="241"/>
    </location>
</feature>
<evidence type="ECO:0000256" key="8">
    <source>
        <dbReference type="SAM" id="MobiDB-lite"/>
    </source>
</evidence>
<name>A0A7Y9F1J2_9ACTN</name>
<dbReference type="AlphaFoldDB" id="A0A7Y9F1J2"/>
<dbReference type="PROSITE" id="PS50928">
    <property type="entry name" value="ABC_TM1"/>
    <property type="match status" value="1"/>
</dbReference>
<proteinExistence type="inferred from homology"/>
<organism evidence="10 11">
    <name type="scientific">Nocardioides marinisabuli</name>
    <dbReference type="NCBI Taxonomy" id="419476"/>
    <lineage>
        <taxon>Bacteria</taxon>
        <taxon>Bacillati</taxon>
        <taxon>Actinomycetota</taxon>
        <taxon>Actinomycetes</taxon>
        <taxon>Propionibacteriales</taxon>
        <taxon>Nocardioidaceae</taxon>
        <taxon>Nocardioides</taxon>
    </lineage>
</organism>
<keyword evidence="3" id="KW-1003">Cell membrane</keyword>
<dbReference type="PANTHER" id="PTHR43744:SF12">
    <property type="entry name" value="ABC TRANSPORTER PERMEASE PROTEIN MG189-RELATED"/>
    <property type="match status" value="1"/>
</dbReference>
<dbReference type="Gene3D" id="1.10.3720.10">
    <property type="entry name" value="MetI-like"/>
    <property type="match status" value="1"/>
</dbReference>
<keyword evidence="6 7" id="KW-0472">Membrane</keyword>
<dbReference type="CDD" id="cd06261">
    <property type="entry name" value="TM_PBP2"/>
    <property type="match status" value="1"/>
</dbReference>
<evidence type="ECO:0000256" key="2">
    <source>
        <dbReference type="ARBA" id="ARBA00022448"/>
    </source>
</evidence>
<comment type="similarity">
    <text evidence="7">Belongs to the binding-protein-dependent transport system permease family.</text>
</comment>
<dbReference type="InterPro" id="IPR035906">
    <property type="entry name" value="MetI-like_sf"/>
</dbReference>
<dbReference type="SUPFAM" id="SSF161098">
    <property type="entry name" value="MetI-like"/>
    <property type="match status" value="1"/>
</dbReference>
<keyword evidence="5 7" id="KW-1133">Transmembrane helix</keyword>
<evidence type="ECO:0000256" key="6">
    <source>
        <dbReference type="ARBA" id="ARBA00023136"/>
    </source>
</evidence>
<keyword evidence="11" id="KW-1185">Reference proteome</keyword>
<dbReference type="GO" id="GO:0055085">
    <property type="term" value="P:transmembrane transport"/>
    <property type="evidence" value="ECO:0007669"/>
    <property type="project" value="InterPro"/>
</dbReference>
<keyword evidence="4 7" id="KW-0812">Transmembrane</keyword>
<feature type="transmembrane region" description="Helical" evidence="7">
    <location>
        <begin position="178"/>
        <end position="199"/>
    </location>
</feature>
<dbReference type="GO" id="GO:0005886">
    <property type="term" value="C:plasma membrane"/>
    <property type="evidence" value="ECO:0007669"/>
    <property type="project" value="UniProtKB-SubCell"/>
</dbReference>
<evidence type="ECO:0000259" key="9">
    <source>
        <dbReference type="PROSITE" id="PS50928"/>
    </source>
</evidence>
<evidence type="ECO:0000256" key="1">
    <source>
        <dbReference type="ARBA" id="ARBA00004651"/>
    </source>
</evidence>
<feature type="domain" description="ABC transmembrane type-1" evidence="9">
    <location>
        <begin position="96"/>
        <end position="299"/>
    </location>
</feature>
<dbReference type="RefSeq" id="WP_179615604.1">
    <property type="nucleotide sequence ID" value="NZ_CP059163.1"/>
</dbReference>